<dbReference type="PANTHER" id="PTHR31111:SF133">
    <property type="entry name" value="OS07G0196600 PROTEIN"/>
    <property type="match status" value="1"/>
</dbReference>
<gene>
    <name evidence="2" type="ORF">SEVIR_3G263100v2</name>
</gene>
<evidence type="ECO:0000313" key="3">
    <source>
        <dbReference type="Proteomes" id="UP000298652"/>
    </source>
</evidence>
<dbReference type="PANTHER" id="PTHR31111">
    <property type="entry name" value="BNAA05G37150D PROTEIN-RELATED"/>
    <property type="match status" value="1"/>
</dbReference>
<dbReference type="Proteomes" id="UP000298652">
    <property type="component" value="Chromosome 3"/>
</dbReference>
<dbReference type="NCBIfam" id="TIGR01640">
    <property type="entry name" value="F_box_assoc_1"/>
    <property type="match status" value="1"/>
</dbReference>
<dbReference type="InterPro" id="IPR017451">
    <property type="entry name" value="F-box-assoc_interact_dom"/>
</dbReference>
<name>A0A4U6VHL1_SETVI</name>
<keyword evidence="3" id="KW-1185">Reference proteome</keyword>
<organism evidence="2 3">
    <name type="scientific">Setaria viridis</name>
    <name type="common">Green bristlegrass</name>
    <name type="synonym">Setaria italica subsp. viridis</name>
    <dbReference type="NCBI Taxonomy" id="4556"/>
    <lineage>
        <taxon>Eukaryota</taxon>
        <taxon>Viridiplantae</taxon>
        <taxon>Streptophyta</taxon>
        <taxon>Embryophyta</taxon>
        <taxon>Tracheophyta</taxon>
        <taxon>Spermatophyta</taxon>
        <taxon>Magnoliopsida</taxon>
        <taxon>Liliopsida</taxon>
        <taxon>Poales</taxon>
        <taxon>Poaceae</taxon>
        <taxon>PACMAD clade</taxon>
        <taxon>Panicoideae</taxon>
        <taxon>Panicodae</taxon>
        <taxon>Paniceae</taxon>
        <taxon>Cenchrinae</taxon>
        <taxon>Setaria</taxon>
    </lineage>
</organism>
<dbReference type="Gramene" id="TKW27533">
    <property type="protein sequence ID" value="TKW27533"/>
    <property type="gene ID" value="SEVIR_3G263100v2"/>
</dbReference>
<dbReference type="EMBL" id="CM016554">
    <property type="protein sequence ID" value="TKW27533.1"/>
    <property type="molecule type" value="Genomic_DNA"/>
</dbReference>
<protein>
    <recommendedName>
        <fullName evidence="1">F-box associated beta-propeller type 3 domain-containing protein</fullName>
    </recommendedName>
</protein>
<evidence type="ECO:0000313" key="2">
    <source>
        <dbReference type="EMBL" id="TKW27533.1"/>
    </source>
</evidence>
<dbReference type="OMA" id="LVAYMNC"/>
<feature type="domain" description="F-box associated beta-propeller type 3" evidence="1">
    <location>
        <begin position="35"/>
        <end position="235"/>
    </location>
</feature>
<dbReference type="AlphaFoldDB" id="A0A4U6VHL1"/>
<evidence type="ECO:0000259" key="1">
    <source>
        <dbReference type="Pfam" id="PF08268"/>
    </source>
</evidence>
<reference evidence="2" key="1">
    <citation type="submission" date="2019-03" db="EMBL/GenBank/DDBJ databases">
        <title>WGS assembly of Setaria viridis.</title>
        <authorList>
            <person name="Huang P."/>
            <person name="Jenkins J."/>
            <person name="Grimwood J."/>
            <person name="Barry K."/>
            <person name="Healey A."/>
            <person name="Mamidi S."/>
            <person name="Sreedasyam A."/>
            <person name="Shu S."/>
            <person name="Feldman M."/>
            <person name="Wu J."/>
            <person name="Yu Y."/>
            <person name="Chen C."/>
            <person name="Johnson J."/>
            <person name="Rokhsar D."/>
            <person name="Baxter I."/>
            <person name="Schmutz J."/>
            <person name="Brutnell T."/>
            <person name="Kellogg E."/>
        </authorList>
    </citation>
    <scope>NUCLEOTIDE SEQUENCE [LARGE SCALE GENOMIC DNA]</scope>
</reference>
<proteinExistence type="predicted"/>
<accession>A0A4U6VHL1</accession>
<dbReference type="Pfam" id="PF08268">
    <property type="entry name" value="FBA_3"/>
    <property type="match status" value="1"/>
</dbReference>
<sequence length="317" mass="35181">MGWVGNLSRAHVLDELTRGGRGRELDLWHDADTRMIGTCNGLLCCFRRNREDLAVTNPVTGETIAVDLPPTWWYCRAQPTSYSFGYHPATGQYKIVHVPCVESDEIGAVLVFTLGGGGCSWGWRDAPAPAGSSCHLRFGIVTIDGVSYWVTRDAERIMSLDLGDERVAVVKSPSMPVPLPMVIYPCHLTNVRGRVGFAMCRPDNEFGRSKTEVWVLEGGQEEERAWAKCYTLLAHGVYSRQEIALPHVAHGEHVLTTCEPWGGKGGLRLTLNAHCPRNERKMRPCAMVRVGAPRPETVVGMYDCYSLETRGARARVR</sequence>
<dbReference type="InterPro" id="IPR013187">
    <property type="entry name" value="F-box-assoc_dom_typ3"/>
</dbReference>